<proteinExistence type="predicted"/>
<dbReference type="GeneID" id="99802028"/>
<sequence>MSKLERIVPFIIPLAFLLASIIVNLIYDYHDVQDIDGLYRVIKNVEGPDNQIKRISFSLYIDMESESFWGWLQLDDNKDKFEGKILFSGKISRLALHDNSVQVEQVKVYPVSTDSLEALFDNPALSLLKLLLATNYKVVWHYTLVDSVFCFSNEADDSLRCMQKVI</sequence>
<dbReference type="EMBL" id="CP045857">
    <property type="protein sequence ID" value="QIJ06248.1"/>
    <property type="molecule type" value="Genomic_DNA"/>
</dbReference>
<keyword evidence="1" id="KW-1133">Transmembrane helix</keyword>
<dbReference type="KEGG" id="schk:GII14_20160"/>
<gene>
    <name evidence="2" type="ORF">C8J23_13637</name>
    <name evidence="3" type="ORF">GII14_20160</name>
</gene>
<reference evidence="2 4" key="1">
    <citation type="submission" date="2018-06" db="EMBL/GenBank/DDBJ databases">
        <title>Genomic Encyclopedia of Type Strains, Phase III (KMG-III): the genomes of soil and plant-associated and newly described type strains.</title>
        <authorList>
            <person name="Whitman W."/>
        </authorList>
    </citation>
    <scope>NUCLEOTIDE SEQUENCE [LARGE SCALE GENOMIC DNA]</scope>
    <source>
        <strain evidence="2 4">JC5</strain>
    </source>
</reference>
<dbReference type="Proteomes" id="UP000502117">
    <property type="component" value="Chromosome"/>
</dbReference>
<evidence type="ECO:0000313" key="5">
    <source>
        <dbReference type="Proteomes" id="UP000502117"/>
    </source>
</evidence>
<keyword evidence="1" id="KW-0472">Membrane</keyword>
<evidence type="ECO:0000313" key="4">
    <source>
        <dbReference type="Proteomes" id="UP000247584"/>
    </source>
</evidence>
<reference evidence="3 5" key="2">
    <citation type="submission" date="2019-11" db="EMBL/GenBank/DDBJ databases">
        <title>Complete Genome Sequence of Shewanella chilikensis Strain DC57, Isolated from Corroded Seal Rings at a floating production facility in Australia.</title>
        <authorList>
            <person name="Salgar-Chaparro S.J."/>
            <person name="Castillo-Villamizar G.A."/>
            <person name="Poehlein A."/>
            <person name="Daniel R."/>
            <person name="Machuca L."/>
        </authorList>
    </citation>
    <scope>NUCLEOTIDE SEQUENCE [LARGE SCALE GENOMIC DNA]</scope>
    <source>
        <strain evidence="3 5">DC57</strain>
    </source>
</reference>
<dbReference type="EMBL" id="QJSY01000036">
    <property type="protein sequence ID" value="PYE55632.1"/>
    <property type="molecule type" value="Genomic_DNA"/>
</dbReference>
<protein>
    <submittedName>
        <fullName evidence="3">Uncharacterized protein</fullName>
    </submittedName>
</protein>
<dbReference type="AlphaFoldDB" id="A0A6G7LWT0"/>
<accession>A0A6G7LWT0</accession>
<dbReference type="RefSeq" id="WP_101056458.1">
    <property type="nucleotide sequence ID" value="NZ_BMXX01000035.1"/>
</dbReference>
<evidence type="ECO:0000313" key="2">
    <source>
        <dbReference type="EMBL" id="PYE55632.1"/>
    </source>
</evidence>
<name>A0A6G7LWT0_9GAMM</name>
<keyword evidence="4" id="KW-1185">Reference proteome</keyword>
<organism evidence="3 5">
    <name type="scientific">Shewanella chilikensis</name>
    <dbReference type="NCBI Taxonomy" id="558541"/>
    <lineage>
        <taxon>Bacteria</taxon>
        <taxon>Pseudomonadati</taxon>
        <taxon>Pseudomonadota</taxon>
        <taxon>Gammaproteobacteria</taxon>
        <taxon>Alteromonadales</taxon>
        <taxon>Shewanellaceae</taxon>
        <taxon>Shewanella</taxon>
    </lineage>
</organism>
<evidence type="ECO:0000256" key="1">
    <source>
        <dbReference type="SAM" id="Phobius"/>
    </source>
</evidence>
<feature type="transmembrane region" description="Helical" evidence="1">
    <location>
        <begin position="7"/>
        <end position="27"/>
    </location>
</feature>
<evidence type="ECO:0000313" key="3">
    <source>
        <dbReference type="EMBL" id="QIJ06248.1"/>
    </source>
</evidence>
<keyword evidence="1" id="KW-0812">Transmembrane</keyword>
<dbReference type="Proteomes" id="UP000247584">
    <property type="component" value="Unassembled WGS sequence"/>
</dbReference>